<dbReference type="HOGENOM" id="CLU_043966_1_0_11"/>
<dbReference type="GO" id="GO:0008703">
    <property type="term" value="F:5-amino-6-(5-phosphoribosylamino)uracil reductase activity"/>
    <property type="evidence" value="ECO:0007669"/>
    <property type="project" value="InterPro"/>
</dbReference>
<dbReference type="AlphaFoldDB" id="F5XHM7"/>
<dbReference type="OrthoDB" id="7342392at2"/>
<dbReference type="GO" id="GO:0009231">
    <property type="term" value="P:riboflavin biosynthetic process"/>
    <property type="evidence" value="ECO:0007669"/>
    <property type="project" value="InterPro"/>
</dbReference>
<evidence type="ECO:0000313" key="2">
    <source>
        <dbReference type="EMBL" id="BAK33172.1"/>
    </source>
</evidence>
<dbReference type="InterPro" id="IPR002734">
    <property type="entry name" value="RibDG_C"/>
</dbReference>
<dbReference type="Proteomes" id="UP000007947">
    <property type="component" value="Chromosome"/>
</dbReference>
<organism evidence="2 3">
    <name type="scientific">Microlunatus phosphovorus (strain ATCC 700054 / DSM 10555 / JCM 9379 / NBRC 101784 / NCIMB 13414 / VKM Ac-1990 / NM-1)</name>
    <dbReference type="NCBI Taxonomy" id="1032480"/>
    <lineage>
        <taxon>Bacteria</taxon>
        <taxon>Bacillati</taxon>
        <taxon>Actinomycetota</taxon>
        <taxon>Actinomycetes</taxon>
        <taxon>Propionibacteriales</taxon>
        <taxon>Propionibacteriaceae</taxon>
        <taxon>Microlunatus</taxon>
    </lineage>
</organism>
<gene>
    <name evidence="2" type="ordered locus">MLP_01580</name>
</gene>
<dbReference type="InterPro" id="IPR050765">
    <property type="entry name" value="Riboflavin_Biosynth_HTPR"/>
</dbReference>
<dbReference type="Pfam" id="PF01872">
    <property type="entry name" value="RibD_C"/>
    <property type="match status" value="1"/>
</dbReference>
<dbReference type="InterPro" id="IPR024072">
    <property type="entry name" value="DHFR-like_dom_sf"/>
</dbReference>
<reference evidence="2 3" key="1">
    <citation type="submission" date="2011-05" db="EMBL/GenBank/DDBJ databases">
        <title>Whole genome sequence of Microlunatus phosphovorus NM-1.</title>
        <authorList>
            <person name="Hosoyama A."/>
            <person name="Sasaki K."/>
            <person name="Harada T."/>
            <person name="Igarashi R."/>
            <person name="Kawakoshi A."/>
            <person name="Sasagawa M."/>
            <person name="Fukada J."/>
            <person name="Nakamura S."/>
            <person name="Katano Y."/>
            <person name="Hanada S."/>
            <person name="Kamagata Y."/>
            <person name="Nakamura N."/>
            <person name="Yamazaki S."/>
            <person name="Fujita N."/>
        </authorList>
    </citation>
    <scope>NUCLEOTIDE SEQUENCE [LARGE SCALE GENOMIC DNA]</scope>
    <source>
        <strain evidence="3">ATCC 700054 / DSM 10555 / JCM 9379 / NBRC 101784 / NCIMB 13414 / VKM Ac-1990 / NM-1</strain>
    </source>
</reference>
<dbReference type="KEGG" id="mph:MLP_01580"/>
<dbReference type="EMBL" id="AP012204">
    <property type="protein sequence ID" value="BAK33172.1"/>
    <property type="molecule type" value="Genomic_DNA"/>
</dbReference>
<accession>F5XHM7</accession>
<feature type="domain" description="Bacterial bifunctional deaminase-reductase C-terminal" evidence="1">
    <location>
        <begin position="5"/>
        <end position="185"/>
    </location>
</feature>
<dbReference type="STRING" id="1032480.MLP_01580"/>
<protein>
    <recommendedName>
        <fullName evidence="1">Bacterial bifunctional deaminase-reductase C-terminal domain-containing protein</fullName>
    </recommendedName>
</protein>
<evidence type="ECO:0000259" key="1">
    <source>
        <dbReference type="Pfam" id="PF01872"/>
    </source>
</evidence>
<dbReference type="SUPFAM" id="SSF53597">
    <property type="entry name" value="Dihydrofolate reductase-like"/>
    <property type="match status" value="1"/>
</dbReference>
<sequence>MGTLVMVEFLTVDGTMQGLGSPQEDTRDGFQHGGWGAAYADSIHQVTTTSGLNATEAYLFGRNTYEKMAAFWPRQSDSNPMAAHLNTTPKYVASRTLTTASWANTRILSDQIADAVQNIKSIHNGDTVVLGSGKLARSLLADGLVDRIRLFIHPLLLGTGKRLFGALPTPRKLTLTSVAQTDLGTVALTYDVHQVKKPRECQINGGSDLVS</sequence>
<dbReference type="Gene3D" id="3.40.430.10">
    <property type="entry name" value="Dihydrofolate Reductase, subunit A"/>
    <property type="match status" value="1"/>
</dbReference>
<evidence type="ECO:0000313" key="3">
    <source>
        <dbReference type="Proteomes" id="UP000007947"/>
    </source>
</evidence>
<name>F5XHM7_MICPN</name>
<dbReference type="PANTHER" id="PTHR38011">
    <property type="entry name" value="DIHYDROFOLATE REDUCTASE FAMILY PROTEIN (AFU_ORTHOLOGUE AFUA_8G06820)"/>
    <property type="match status" value="1"/>
</dbReference>
<proteinExistence type="predicted"/>
<dbReference type="PANTHER" id="PTHR38011:SF2">
    <property type="entry name" value="BIFUNCTIONAL DEAMINASE-REDUCTASE DOMAIN PROTEIN"/>
    <property type="match status" value="1"/>
</dbReference>
<dbReference type="eggNOG" id="COG0262">
    <property type="taxonomic scope" value="Bacteria"/>
</dbReference>
<dbReference type="RefSeq" id="WP_013861061.1">
    <property type="nucleotide sequence ID" value="NC_015635.1"/>
</dbReference>
<keyword evidence="3" id="KW-1185">Reference proteome</keyword>